<organism evidence="1 2">
    <name type="scientific">Rangifer tarandus platyrhynchus</name>
    <name type="common">Svalbard reindeer</name>
    <dbReference type="NCBI Taxonomy" id="3082113"/>
    <lineage>
        <taxon>Eukaryota</taxon>
        <taxon>Metazoa</taxon>
        <taxon>Chordata</taxon>
        <taxon>Craniata</taxon>
        <taxon>Vertebrata</taxon>
        <taxon>Euteleostomi</taxon>
        <taxon>Mammalia</taxon>
        <taxon>Eutheria</taxon>
        <taxon>Laurasiatheria</taxon>
        <taxon>Artiodactyla</taxon>
        <taxon>Ruminantia</taxon>
        <taxon>Pecora</taxon>
        <taxon>Cervidae</taxon>
        <taxon>Odocoileinae</taxon>
        <taxon>Rangifer</taxon>
    </lineage>
</organism>
<gene>
    <name evidence="1" type="ORF">MRATA1EN1_LOCUS30750</name>
</gene>
<evidence type="ECO:0000313" key="2">
    <source>
        <dbReference type="Proteomes" id="UP001176941"/>
    </source>
</evidence>
<sequence length="113" mass="12791">MPVPPTYSRHFVERQRRFDEPDYVVPAFPPLVVDGPRPRVEDGIEGADYVVARYVEHDAHALIKHTSCEESRTMPTVAMLDDVLHDCGRCNRASAAHSRLQLVHGLELFGLKK</sequence>
<keyword evidence="2" id="KW-1185">Reference proteome</keyword>
<comment type="caution">
    <text evidence="1">The sequence shown here is derived from an EMBL/GenBank/DDBJ whole genome shotgun (WGS) entry which is preliminary data.</text>
</comment>
<protein>
    <submittedName>
        <fullName evidence="1">Uncharacterized protein</fullName>
    </submittedName>
</protein>
<name>A0ABN8XIN1_RANTA</name>
<reference evidence="1" key="1">
    <citation type="submission" date="2023-04" db="EMBL/GenBank/DDBJ databases">
        <authorList>
            <consortium name="ELIXIR-Norway"/>
        </authorList>
    </citation>
    <scope>NUCLEOTIDE SEQUENCE [LARGE SCALE GENOMIC DNA]</scope>
</reference>
<proteinExistence type="predicted"/>
<dbReference type="Proteomes" id="UP001176941">
    <property type="component" value="Unassembled WGS sequence"/>
</dbReference>
<evidence type="ECO:0000313" key="1">
    <source>
        <dbReference type="EMBL" id="CAI9149132.1"/>
    </source>
</evidence>
<accession>A0ABN8XIN1</accession>
<dbReference type="EMBL" id="CATKSN020000138">
    <property type="protein sequence ID" value="CAI9149132.1"/>
    <property type="molecule type" value="Genomic_DNA"/>
</dbReference>